<feature type="domain" description="YprB ribonuclease H-like" evidence="6">
    <location>
        <begin position="364"/>
        <end position="551"/>
    </location>
</feature>
<evidence type="ECO:0000256" key="1">
    <source>
        <dbReference type="ARBA" id="ARBA00022741"/>
    </source>
</evidence>
<dbReference type="InterPro" id="IPR019993">
    <property type="entry name" value="RecB_nuclease_TM0106_put"/>
</dbReference>
<keyword evidence="8" id="KW-1185">Reference proteome</keyword>
<dbReference type="PANTHER" id="PTHR43788">
    <property type="entry name" value="DNA2/NAM7 HELICASE FAMILY MEMBER"/>
    <property type="match status" value="1"/>
</dbReference>
<dbReference type="InterPro" id="IPR038720">
    <property type="entry name" value="YprB_RNase_H-like_dom"/>
</dbReference>
<keyword evidence="3" id="KW-0347">Helicase</keyword>
<dbReference type="SUPFAM" id="SSF53098">
    <property type="entry name" value="Ribonuclease H-like"/>
    <property type="match status" value="1"/>
</dbReference>
<evidence type="ECO:0000256" key="3">
    <source>
        <dbReference type="ARBA" id="ARBA00022806"/>
    </source>
</evidence>
<dbReference type="InterPro" id="IPR050534">
    <property type="entry name" value="Coronavir_polyprotein_1ab"/>
</dbReference>
<keyword evidence="2" id="KW-0378">Hydrolase</keyword>
<name>A0ABP8W9A2_9MICO</name>
<dbReference type="SUPFAM" id="SSF52540">
    <property type="entry name" value="P-loop containing nucleoside triphosphate hydrolases"/>
    <property type="match status" value="1"/>
</dbReference>
<evidence type="ECO:0000313" key="7">
    <source>
        <dbReference type="EMBL" id="GAA4684828.1"/>
    </source>
</evidence>
<dbReference type="EMBL" id="BAABLM010000010">
    <property type="protein sequence ID" value="GAA4684828.1"/>
    <property type="molecule type" value="Genomic_DNA"/>
</dbReference>
<proteinExistence type="predicted"/>
<dbReference type="Proteomes" id="UP001501295">
    <property type="component" value="Unassembled WGS sequence"/>
</dbReference>
<dbReference type="Pfam" id="PF13087">
    <property type="entry name" value="AAA_12"/>
    <property type="match status" value="1"/>
</dbReference>
<evidence type="ECO:0000256" key="2">
    <source>
        <dbReference type="ARBA" id="ARBA00022801"/>
    </source>
</evidence>
<dbReference type="Pfam" id="PF13604">
    <property type="entry name" value="AAA_30"/>
    <property type="match status" value="1"/>
</dbReference>
<organism evidence="7 8">
    <name type="scientific">Frondihabitans cladoniiphilus</name>
    <dbReference type="NCBI Taxonomy" id="715785"/>
    <lineage>
        <taxon>Bacteria</taxon>
        <taxon>Bacillati</taxon>
        <taxon>Actinomycetota</taxon>
        <taxon>Actinomycetes</taxon>
        <taxon>Micrococcales</taxon>
        <taxon>Microbacteriaceae</taxon>
        <taxon>Frondihabitans</taxon>
    </lineage>
</organism>
<comment type="caution">
    <text evidence="7">The sequence shown here is derived from an EMBL/GenBank/DDBJ whole genome shotgun (WGS) entry which is preliminary data.</text>
</comment>
<accession>A0ABP8W9A2</accession>
<keyword evidence="4" id="KW-0067">ATP-binding</keyword>
<feature type="domain" description="DNA2/NAM7 helicase-like C-terminal" evidence="5">
    <location>
        <begin position="1023"/>
        <end position="1194"/>
    </location>
</feature>
<protein>
    <submittedName>
        <fullName evidence="7">TM0106 family RecB-like putative nuclease</fullName>
    </submittedName>
</protein>
<evidence type="ECO:0000313" key="8">
    <source>
        <dbReference type="Proteomes" id="UP001501295"/>
    </source>
</evidence>
<sequence length="1238" mass="131392">MSEGGASFGGTAERGTSIHRGAFLYVDGDHVVTSPSDLSTWAACEWAFVRRLDAKLGRIEAVAVDEDDMLKRTAVLGIAHEERYLEGLRARYGAERIVEFTDRPSPSQYREAAEAARAAMERGVDVLYQATFFDGWFLGFSDFLIRNDAGAYEVYDTKLARHAKIPALLQLAGYAEQIAALGLPVGDRVHLVLGDNSVSSHDLRDLLPVYRVQLARLRGMLAARLTASGAVEWGDPGFAACGRCTACTAEVEKHRDLVLVAGMRLDQRSRLVDAGITTIDDLAASTGPVDGLSNSVLTKLRRQAAAQIATSSGAGGAVAGGAVAGGVVAGGAGAGGAASSGAPAYEVLDARALGAIPPPDDGDLFFDFEGDPLYTEDNETWGLDYLFGSVEADETFVPFWAYDLAAERQALIDFLAYVGARRAAHPGMHVYHYASYERTHLLSLAARHGVGEEQVDELLRDNVLVDLYPIVRQGLVIGSHSYSLKKLEPLYMDTTRAGYDVANAADSIQAYVDARAEQVDGDPVLGQRMLDQVGAYNEYDCVSTLRLRDWLLEVRASAAVEGPGASGVGSSGSDGSGPGAFGQALLDLDRDVIERIVREPDPVYVGLMAHLEGVDALDRTPDQTAIALAAAAIDYHRREEKSYWQEHFARLRDPIDEFADTKDVFVVERASVERDWTAPVGRARTWSRELRLSLRPAPGSKLKAGGPIGPLLYEFPAPLGLRDAGYGSRGYTSRVSLDDVETTPTGFEVLVTEKVPAEEDAYDALPVVLGPAAPPRAAPQPEAISEWGSRLLDALDEGAAELPADPALDLLRRVPPRGAIAPILDDDTIDAVVTTLLGLDHSSLAVQGPPGTGKTYVGSRVIARLVKEHGWRIGVVAQSHAAVENVLDAVVAAGLAPERVGKEPKDPATFAGEWTPLAKGKAGGLADFTAQSGGFVVGGTAWTFANATKFARRSLDLLVVEEAGQFSLAPTIAASVAATRILLLGDPQQLPQVSQGTHPEPVDQSALGWLADGHDVLPPEFGYFLAHTRRMHAAVCEPVSQLSYAGELSSIAPARSLAGVEPGLHVVPVEHRHNTTSSVEEAAQVVTIALDLMGRPWSSSPTSPPRPLEPGDVIVVAPYNAQVGLLREALDAVGLGETQVGTVDMFQGREAAVAIVSLAASSAADIPRGLEFLLMPNRLNVAISRAQWAAYLVASPGLASGLPRSVGELRLLSGYLRLLDGAVAAGPETATRDALAAV</sequence>
<dbReference type="InterPro" id="IPR027417">
    <property type="entry name" value="P-loop_NTPase"/>
</dbReference>
<dbReference type="CDD" id="cd17934">
    <property type="entry name" value="DEXXQc_Upf1-like"/>
    <property type="match status" value="1"/>
</dbReference>
<dbReference type="CDD" id="cd18808">
    <property type="entry name" value="SF1_C_Upf1"/>
    <property type="match status" value="1"/>
</dbReference>
<dbReference type="NCBIfam" id="TIGR03491">
    <property type="entry name" value="TM0106 family RecB-like putative nuclease"/>
    <property type="match status" value="1"/>
</dbReference>
<evidence type="ECO:0000256" key="4">
    <source>
        <dbReference type="ARBA" id="ARBA00022840"/>
    </source>
</evidence>
<dbReference type="PANTHER" id="PTHR43788:SF8">
    <property type="entry name" value="DNA-BINDING PROTEIN SMUBP-2"/>
    <property type="match status" value="1"/>
</dbReference>
<evidence type="ECO:0000259" key="5">
    <source>
        <dbReference type="Pfam" id="PF13087"/>
    </source>
</evidence>
<dbReference type="InterPro" id="IPR047187">
    <property type="entry name" value="SF1_C_Upf1"/>
</dbReference>
<reference evidence="8" key="1">
    <citation type="journal article" date="2019" name="Int. J. Syst. Evol. Microbiol.">
        <title>The Global Catalogue of Microorganisms (GCM) 10K type strain sequencing project: providing services to taxonomists for standard genome sequencing and annotation.</title>
        <authorList>
            <consortium name="The Broad Institute Genomics Platform"/>
            <consortium name="The Broad Institute Genome Sequencing Center for Infectious Disease"/>
            <person name="Wu L."/>
            <person name="Ma J."/>
        </authorList>
    </citation>
    <scope>NUCLEOTIDE SEQUENCE [LARGE SCALE GENOMIC DNA]</scope>
    <source>
        <strain evidence="8">JCM 18956</strain>
    </source>
</reference>
<dbReference type="Pfam" id="PF13482">
    <property type="entry name" value="RNase_H_2"/>
    <property type="match status" value="1"/>
</dbReference>
<gene>
    <name evidence="7" type="ORF">GCM10025780_33790</name>
</gene>
<dbReference type="InterPro" id="IPR041679">
    <property type="entry name" value="DNA2/NAM7-like_C"/>
</dbReference>
<dbReference type="Gene3D" id="3.40.50.300">
    <property type="entry name" value="P-loop containing nucleotide triphosphate hydrolases"/>
    <property type="match status" value="2"/>
</dbReference>
<keyword evidence="1" id="KW-0547">Nucleotide-binding</keyword>
<dbReference type="InterPro" id="IPR012337">
    <property type="entry name" value="RNaseH-like_sf"/>
</dbReference>
<evidence type="ECO:0000259" key="6">
    <source>
        <dbReference type="Pfam" id="PF13482"/>
    </source>
</evidence>